<reference evidence="2" key="1">
    <citation type="submission" date="2022-06" db="EMBL/GenBank/DDBJ databases">
        <authorList>
            <person name="Berger JAMES D."/>
            <person name="Berger JAMES D."/>
        </authorList>
    </citation>
    <scope>NUCLEOTIDE SEQUENCE [LARGE SCALE GENOMIC DNA]</scope>
</reference>
<keyword evidence="1" id="KW-0472">Membrane</keyword>
<feature type="transmembrane region" description="Helical" evidence="1">
    <location>
        <begin position="741"/>
        <end position="762"/>
    </location>
</feature>
<proteinExistence type="predicted"/>
<organism evidence="2 3">
    <name type="scientific">Schistosoma rodhaini</name>
    <dbReference type="NCBI Taxonomy" id="6188"/>
    <lineage>
        <taxon>Eukaryota</taxon>
        <taxon>Metazoa</taxon>
        <taxon>Spiralia</taxon>
        <taxon>Lophotrochozoa</taxon>
        <taxon>Platyhelminthes</taxon>
        <taxon>Trematoda</taxon>
        <taxon>Digenea</taxon>
        <taxon>Strigeidida</taxon>
        <taxon>Schistosomatoidea</taxon>
        <taxon>Schistosomatidae</taxon>
        <taxon>Schistosoma</taxon>
    </lineage>
</organism>
<evidence type="ECO:0000313" key="3">
    <source>
        <dbReference type="WBParaSite" id="SRDH1_71250.1"/>
    </source>
</evidence>
<feature type="transmembrane region" description="Helical" evidence="1">
    <location>
        <begin position="611"/>
        <end position="632"/>
    </location>
</feature>
<sequence>MLASSVIIENIPLIPMTPQIVIEIPTNSPEESNYNSKSNLNSSLMNNLFIQPKNHGWTSGTSSPGLCLQNLLTPYYWPTNQRHLLSTYENSLSHGNLKDDDINRTPSPMLFTSSSSSSPISSLHNTNQYRNSYCCITNPGKTKYYPSLDKDQHSSSTSLISNYNLNKSLYLDTDHYIYQQKQYLQSDRLSHIHRSFKTKSIHNPSNRSISPYSFYNYSQCIPYISTDNHYSDIDFINYHNGNHYSDSVYLSKMMLSKIQKQTIRRTSSPLSYHSLMISSQILCNSSITTTTSSNNNNNNNNNKSSFLSNYPCNRSTIRQLSTVQRSNSLPELSTIIKYNEYKINSTIKYYTKKMKKNEKTNDLWYKHKSIGRSCNFQLTPLQSNYMLPCQQKLYLSPSMNHRRHTEGCSHKPNTSLLLLQSSRRSNSVCSQNHCDFNMNNHNITHENIISSMRNVNFIHNNRNDLYVSNQSFIRSSNSQLMNDCNHHIQPSISLLVNSNLGNNNDPIVNPIDLDLNKTDIVQNGTELHVKKGDSFTHCLCSLIVLLVCMQLFLGTISTALGLFLTWKVPELNPMECAYLSGIPLIISGLVGMCICFRHRFPSISPQFMNVIQITSGILSLSCFAICLITSIYSGKKGNLIASYDNTCKTITIEQYKQTKQFYNNISFNNKIINNSHHQSINQLINNSNFNKQSIKSSSSTSCCYEIIKNTCECYINHYNQYIEYYHNISCHLLLSSIKDYIILQSALMCIGSGVSLWLWFIFIENKLKLLLINNQYTRISFSSITNNQLINT</sequence>
<evidence type="ECO:0000313" key="2">
    <source>
        <dbReference type="Proteomes" id="UP000050792"/>
    </source>
</evidence>
<dbReference type="WBParaSite" id="SRDH1_71250.1">
    <property type="protein sequence ID" value="SRDH1_71250.1"/>
    <property type="gene ID" value="SRDH1_71250"/>
</dbReference>
<accession>A0AA85G174</accession>
<keyword evidence="1" id="KW-1133">Transmembrane helix</keyword>
<evidence type="ECO:0000256" key="1">
    <source>
        <dbReference type="SAM" id="Phobius"/>
    </source>
</evidence>
<keyword evidence="2" id="KW-1185">Reference proteome</keyword>
<feature type="transmembrane region" description="Helical" evidence="1">
    <location>
        <begin position="576"/>
        <end position="599"/>
    </location>
</feature>
<keyword evidence="1" id="KW-0812">Transmembrane</keyword>
<dbReference type="AlphaFoldDB" id="A0AA85G174"/>
<reference evidence="3" key="2">
    <citation type="submission" date="2023-11" db="UniProtKB">
        <authorList>
            <consortium name="WormBaseParasite"/>
        </authorList>
    </citation>
    <scope>IDENTIFICATION</scope>
</reference>
<feature type="transmembrane region" description="Helical" evidence="1">
    <location>
        <begin position="542"/>
        <end position="564"/>
    </location>
</feature>
<dbReference type="Proteomes" id="UP000050792">
    <property type="component" value="Unassembled WGS sequence"/>
</dbReference>
<protein>
    <submittedName>
        <fullName evidence="3">Uncharacterized protein</fullName>
    </submittedName>
</protein>
<name>A0AA85G174_9TREM</name>